<protein>
    <submittedName>
        <fullName evidence="5">Class I SAM-dependent methyltransferase</fullName>
    </submittedName>
</protein>
<evidence type="ECO:0000256" key="1">
    <source>
        <dbReference type="ARBA" id="ARBA00008361"/>
    </source>
</evidence>
<keyword evidence="6" id="KW-1185">Reference proteome</keyword>
<dbReference type="InterPro" id="IPR051052">
    <property type="entry name" value="Diverse_substrate_MTase"/>
</dbReference>
<evidence type="ECO:0000313" key="5">
    <source>
        <dbReference type="EMBL" id="MCT8991076.1"/>
    </source>
</evidence>
<evidence type="ECO:0000313" key="6">
    <source>
        <dbReference type="Proteomes" id="UP001149009"/>
    </source>
</evidence>
<dbReference type="Gene3D" id="3.40.50.150">
    <property type="entry name" value="Vaccinia Virus protein VP39"/>
    <property type="match status" value="1"/>
</dbReference>
<gene>
    <name evidence="5" type="ORF">NYR54_12365</name>
</gene>
<proteinExistence type="inferred from homology"/>
<dbReference type="SUPFAM" id="SSF53335">
    <property type="entry name" value="S-adenosyl-L-methionine-dependent methyltransferases"/>
    <property type="match status" value="1"/>
</dbReference>
<dbReference type="Pfam" id="PF08241">
    <property type="entry name" value="Methyltransf_11"/>
    <property type="match status" value="1"/>
</dbReference>
<comment type="caution">
    <text evidence="5">The sequence shown here is derived from an EMBL/GenBank/DDBJ whole genome shotgun (WGS) entry which is preliminary data.</text>
</comment>
<evidence type="ECO:0000256" key="3">
    <source>
        <dbReference type="ARBA" id="ARBA00022679"/>
    </source>
</evidence>
<dbReference type="InterPro" id="IPR029063">
    <property type="entry name" value="SAM-dependent_MTases_sf"/>
</dbReference>
<dbReference type="GO" id="GO:0008757">
    <property type="term" value="F:S-adenosylmethionine-dependent methyltransferase activity"/>
    <property type="evidence" value="ECO:0007669"/>
    <property type="project" value="InterPro"/>
</dbReference>
<dbReference type="AlphaFoldDB" id="A0A9X2XAG9"/>
<name>A0A9X2XAG9_9HYPH</name>
<accession>A0A9X2XAG9</accession>
<dbReference type="Proteomes" id="UP001149009">
    <property type="component" value="Unassembled WGS sequence"/>
</dbReference>
<feature type="domain" description="Methyltransferase type 11" evidence="4">
    <location>
        <begin position="44"/>
        <end position="128"/>
    </location>
</feature>
<evidence type="ECO:0000259" key="4">
    <source>
        <dbReference type="Pfam" id="PF08241"/>
    </source>
</evidence>
<dbReference type="RefSeq" id="WP_261515970.1">
    <property type="nucleotide sequence ID" value="NZ_JAODNV010000012.1"/>
</dbReference>
<dbReference type="PANTHER" id="PTHR44942">
    <property type="entry name" value="METHYLTRANSF_11 DOMAIN-CONTAINING PROTEIN"/>
    <property type="match status" value="1"/>
</dbReference>
<organism evidence="5 6">
    <name type="scientific">Chelativorans petroleitrophicus</name>
    <dbReference type="NCBI Taxonomy" id="2975484"/>
    <lineage>
        <taxon>Bacteria</taxon>
        <taxon>Pseudomonadati</taxon>
        <taxon>Pseudomonadota</taxon>
        <taxon>Alphaproteobacteria</taxon>
        <taxon>Hyphomicrobiales</taxon>
        <taxon>Phyllobacteriaceae</taxon>
        <taxon>Chelativorans</taxon>
    </lineage>
</organism>
<evidence type="ECO:0000256" key="2">
    <source>
        <dbReference type="ARBA" id="ARBA00022603"/>
    </source>
</evidence>
<keyword evidence="3" id="KW-0808">Transferase</keyword>
<keyword evidence="2 5" id="KW-0489">Methyltransferase</keyword>
<reference evidence="5" key="1">
    <citation type="submission" date="2022-08" db="EMBL/GenBank/DDBJ databases">
        <title>Chelativorans sichuanense sp. nov., a paraffin oil-degrading bacterium isolated from a mixture of oil-based drill cuttings and paddy soil.</title>
        <authorList>
            <person name="Yu J."/>
            <person name="Liu H."/>
            <person name="Chen Q."/>
        </authorList>
    </citation>
    <scope>NUCLEOTIDE SEQUENCE</scope>
    <source>
        <strain evidence="5">SCAU 2101</strain>
    </source>
</reference>
<sequence>MSDRTPPPNWFESGGKAYAAFRPDYPDALVAYLGEIAPDQDLAVDVGCGTGQLTALLAQHFRKVVGIDPSAEQLANASQHPLVEYAQAHAESLPLPDGCASLVVAAQAAHWFDLPRFYREVRRIARKPAALALVGYGAPRFEEGSLQSRFARFYEQEIGPFWPPERRLVDQGYATIDFPFPEFAPPLLSIQRRWDLNQVLGYFSTWSAVKRAVLAGKAEIIQSFQDDLRSLWQREDEAKSICWPIMIRAGAIE</sequence>
<dbReference type="GO" id="GO:0032259">
    <property type="term" value="P:methylation"/>
    <property type="evidence" value="ECO:0007669"/>
    <property type="project" value="UniProtKB-KW"/>
</dbReference>
<comment type="similarity">
    <text evidence="1">Belongs to the methyltransferase superfamily.</text>
</comment>
<dbReference type="PANTHER" id="PTHR44942:SF4">
    <property type="entry name" value="METHYLTRANSFERASE TYPE 11 DOMAIN-CONTAINING PROTEIN"/>
    <property type="match status" value="1"/>
</dbReference>
<dbReference type="CDD" id="cd02440">
    <property type="entry name" value="AdoMet_MTases"/>
    <property type="match status" value="1"/>
</dbReference>
<dbReference type="EMBL" id="JAODNV010000012">
    <property type="protein sequence ID" value="MCT8991076.1"/>
    <property type="molecule type" value="Genomic_DNA"/>
</dbReference>
<dbReference type="InterPro" id="IPR013216">
    <property type="entry name" value="Methyltransf_11"/>
</dbReference>